<name>A0A023BNA3_9FLAO</name>
<dbReference type="RefSeq" id="WP_034247311.1">
    <property type="nucleotide sequence ID" value="NZ_AQRA01000015.1"/>
</dbReference>
<reference evidence="1 2" key="1">
    <citation type="submission" date="2014-04" db="EMBL/GenBank/DDBJ databases">
        <title>Aquimarina sp. 22II-S11-z7 Genome Sequencing.</title>
        <authorList>
            <person name="Lai Q."/>
        </authorList>
    </citation>
    <scope>NUCLEOTIDE SEQUENCE [LARGE SCALE GENOMIC DNA]</scope>
    <source>
        <strain evidence="1 2">22II-S11-z7</strain>
    </source>
</reference>
<proteinExistence type="predicted"/>
<comment type="caution">
    <text evidence="1">The sequence shown here is derived from an EMBL/GenBank/DDBJ whole genome shotgun (WGS) entry which is preliminary data.</text>
</comment>
<evidence type="ECO:0000313" key="1">
    <source>
        <dbReference type="EMBL" id="EZH71525.1"/>
    </source>
</evidence>
<sequence>MKKIILLITFVASLGLNAQKKIKLEDNSNASNFYFHNNKVGIGTNVPKSLLQIAGGSNNWNESTPGTLVGAIHLDPENSTNHFGSAITFGASDTSNGETAQAGIYVRSDGSYGTKMYFSTTDTYVSGSKTAMSIDHRGMVGIGTISPKSKLQIAGGSNNWNESTPGTLVGSIHLDPENSSNHFGS</sequence>
<accession>A0A023BNA3</accession>
<organism evidence="1 2">
    <name type="scientific">Aquimarina atlantica</name>
    <dbReference type="NCBI Taxonomy" id="1317122"/>
    <lineage>
        <taxon>Bacteria</taxon>
        <taxon>Pseudomonadati</taxon>
        <taxon>Bacteroidota</taxon>
        <taxon>Flavobacteriia</taxon>
        <taxon>Flavobacteriales</taxon>
        <taxon>Flavobacteriaceae</taxon>
        <taxon>Aquimarina</taxon>
    </lineage>
</organism>
<dbReference type="EMBL" id="AQRA01000015">
    <property type="protein sequence ID" value="EZH71525.1"/>
    <property type="molecule type" value="Genomic_DNA"/>
</dbReference>
<feature type="non-terminal residue" evidence="1">
    <location>
        <position position="185"/>
    </location>
</feature>
<evidence type="ECO:0000313" key="2">
    <source>
        <dbReference type="Proteomes" id="UP000023541"/>
    </source>
</evidence>
<protein>
    <submittedName>
        <fullName evidence="1">Uncharacterized protein</fullName>
    </submittedName>
</protein>
<gene>
    <name evidence="1" type="ORF">ATO12_07440</name>
</gene>
<dbReference type="STRING" id="1317122.ATO12_07440"/>
<dbReference type="Proteomes" id="UP000023541">
    <property type="component" value="Unassembled WGS sequence"/>
</dbReference>
<keyword evidence="2" id="KW-1185">Reference proteome</keyword>
<dbReference type="AlphaFoldDB" id="A0A023BNA3"/>